<dbReference type="NCBIfam" id="TIGR01764">
    <property type="entry name" value="excise"/>
    <property type="match status" value="1"/>
</dbReference>
<accession>A0A6P0H386</accession>
<dbReference type="Proteomes" id="UP000468828">
    <property type="component" value="Unassembled WGS sequence"/>
</dbReference>
<evidence type="ECO:0000313" key="4">
    <source>
        <dbReference type="Proteomes" id="UP000468828"/>
    </source>
</evidence>
<dbReference type="InterPro" id="IPR041657">
    <property type="entry name" value="HTH_17"/>
</dbReference>
<gene>
    <name evidence="3" type="ORF">G3R41_04680</name>
    <name evidence="2" type="ORF">GCU67_04680</name>
</gene>
<sequence>MSHHDTEGAHPVEKLLTVDEAAVLLGTTSRFPRRLIAERRIRFLHLGRHVRIPESALAEYVQAGMVQPCQAPVRQYLGQAS</sequence>
<dbReference type="EMBL" id="JAAGWB010000013">
    <property type="protein sequence ID" value="NEN50238.1"/>
    <property type="molecule type" value="Genomic_DNA"/>
</dbReference>
<protein>
    <submittedName>
        <fullName evidence="3">Helix-turn-helix domain-containing protein</fullName>
    </submittedName>
</protein>
<dbReference type="Pfam" id="PF12728">
    <property type="entry name" value="HTH_17"/>
    <property type="match status" value="1"/>
</dbReference>
<comment type="caution">
    <text evidence="3">The sequence shown here is derived from an EMBL/GenBank/DDBJ whole genome shotgun (WGS) entry which is preliminary data.</text>
</comment>
<dbReference type="GO" id="GO:0003677">
    <property type="term" value="F:DNA binding"/>
    <property type="evidence" value="ECO:0007669"/>
    <property type="project" value="InterPro"/>
</dbReference>
<name>A0A6P0H386_9ACTN</name>
<proteinExistence type="predicted"/>
<evidence type="ECO:0000259" key="1">
    <source>
        <dbReference type="Pfam" id="PF12728"/>
    </source>
</evidence>
<dbReference type="Proteomes" id="UP000471152">
    <property type="component" value="Unassembled WGS sequence"/>
</dbReference>
<dbReference type="InterPro" id="IPR010093">
    <property type="entry name" value="SinI_DNA-bd"/>
</dbReference>
<feature type="domain" description="Helix-turn-helix" evidence="1">
    <location>
        <begin position="15"/>
        <end position="63"/>
    </location>
</feature>
<evidence type="ECO:0000313" key="5">
    <source>
        <dbReference type="Proteomes" id="UP000471152"/>
    </source>
</evidence>
<reference evidence="2 4" key="1">
    <citation type="submission" date="2020-01" db="EMBL/GenBank/DDBJ databases">
        <title>the WGS Modestobacter muralis CPCC 204518.</title>
        <authorList>
            <person name="Jiang Z."/>
        </authorList>
    </citation>
    <scope>NUCLEOTIDE SEQUENCE [LARGE SCALE GENOMIC DNA]</scope>
    <source>
        <strain evidence="2 4">DSM 100205</strain>
    </source>
</reference>
<evidence type="ECO:0000313" key="2">
    <source>
        <dbReference type="EMBL" id="NEK93471.1"/>
    </source>
</evidence>
<dbReference type="AlphaFoldDB" id="A0A6P0H386"/>
<reference evidence="3 5" key="2">
    <citation type="submission" date="2020-02" db="EMBL/GenBank/DDBJ databases">
        <title>The WGS of Modestobacter muralis DSM 100205.</title>
        <authorList>
            <person name="Jiang Z."/>
        </authorList>
    </citation>
    <scope>NUCLEOTIDE SEQUENCE [LARGE SCALE GENOMIC DNA]</scope>
    <source>
        <strain evidence="3 5">DSM 100205</strain>
    </source>
</reference>
<keyword evidence="4" id="KW-1185">Reference proteome</keyword>
<dbReference type="EMBL" id="JAAGWH010000013">
    <property type="protein sequence ID" value="NEK93471.1"/>
    <property type="molecule type" value="Genomic_DNA"/>
</dbReference>
<organism evidence="3 5">
    <name type="scientific">Modestobacter muralis</name>
    <dbReference type="NCBI Taxonomy" id="1608614"/>
    <lineage>
        <taxon>Bacteria</taxon>
        <taxon>Bacillati</taxon>
        <taxon>Actinomycetota</taxon>
        <taxon>Actinomycetes</taxon>
        <taxon>Geodermatophilales</taxon>
        <taxon>Geodermatophilaceae</taxon>
        <taxon>Modestobacter</taxon>
    </lineage>
</organism>
<evidence type="ECO:0000313" key="3">
    <source>
        <dbReference type="EMBL" id="NEN50238.1"/>
    </source>
</evidence>